<evidence type="ECO:0000259" key="9">
    <source>
        <dbReference type="Pfam" id="PF00155"/>
    </source>
</evidence>
<organism evidence="10 11">
    <name type="scientific">Aspergillus sclerotiicarbonarius (strain CBS 121057 / IBT 28362)</name>
    <dbReference type="NCBI Taxonomy" id="1448318"/>
    <lineage>
        <taxon>Eukaryota</taxon>
        <taxon>Fungi</taxon>
        <taxon>Dikarya</taxon>
        <taxon>Ascomycota</taxon>
        <taxon>Pezizomycotina</taxon>
        <taxon>Eurotiomycetes</taxon>
        <taxon>Eurotiomycetidae</taxon>
        <taxon>Eurotiales</taxon>
        <taxon>Aspergillaceae</taxon>
        <taxon>Aspergillus</taxon>
        <taxon>Aspergillus subgen. Circumdati</taxon>
    </lineage>
</organism>
<sequence>MSFSGRRLSILRPSGRRFSVGKELSENELKSETHRQFRSAHEGHRPHAGLDASRASTGVVWCTERATEHGYAEDPHSWANLGQGAPEADDEIEGSFPRPASIPITSAAREYGPTAGIKPLRAAVARLYNEHYRQGKESQYTWENVCIVPGGRAGLIRIAAILGNSYLSFPIPDYSAYSEMLSLFKNIAPIPIPLAQDDHYHIHPDKIAEEIARGTSVLLTSNPRNPTGHFVANPELAQIQDICRDRATLILDEFYGGYNYTTDCDGTTISGATNVEDVNKDDVLLIDGLTKRFRLPGWRIAWVVGPKEFVDALGSAGSYLDGGANAPFQEAAVPMLEPSLVRAEMKALQVHFREKRDYVVGRLREIGFRIQDVPQATFYIWLDLTALDPPLPKEANLSDGLSFFNALLTEKVIVVPGIFFDLNPAHRRDLFDSPCHHFVRLSYGPKMDVLKMGLDGIERVIRRARAQFEPKWEDETSSCLRVEAAGPVAAQYDVSAVMALNVHRVLNLTVFTFFSIVLFLCIILTPGDAIYQCYVTHRLTNIFIITGGYVVTFILAALIYTTRIYTNRTVLSGIPKAWIPVEKQDVGKSVRRLVKEGLAHSAIIAYQARPRDIATEGHDFSDYESLLVDHDSPPWGQVEHPGWSSPSCPDLPDLPYRTVVQELPHLIEAKAVSLAPPDPIFTATRRALHTPFPDTEESIPDTRVVEVLRRPISMGLRGYLQHLTALNVVDPPEIGMEFVSLYERARFSSRELHEAEFRTLMHVFAELLRGMKVLDPQVFDEVRGGSSRADSESLIGPSDEEGETDTVDSFEGSEAMSRGRSNSLRPSNASTWDGRSTKQGRWSPVWSRRPEPQRTLVPPRTPSMRSLRRVQSNVSGSSGGSVIRLVETRSPSDLPYAFNVGGSADHRPRT</sequence>
<dbReference type="VEuPathDB" id="FungiDB:BO78DRAFT_407408"/>
<evidence type="ECO:0000256" key="7">
    <source>
        <dbReference type="RuleBase" id="RU367100"/>
    </source>
</evidence>
<dbReference type="GO" id="GO:0030170">
    <property type="term" value="F:pyridoxal phosphate binding"/>
    <property type="evidence" value="ECO:0007669"/>
    <property type="project" value="InterPro"/>
</dbReference>
<dbReference type="InterPro" id="IPR004839">
    <property type="entry name" value="Aminotransferase_I/II_large"/>
</dbReference>
<protein>
    <recommendedName>
        <fullName evidence="3 7">Defect at low temperature protein 1</fullName>
    </recommendedName>
</protein>
<evidence type="ECO:0000256" key="1">
    <source>
        <dbReference type="ARBA" id="ARBA00002489"/>
    </source>
</evidence>
<evidence type="ECO:0000256" key="6">
    <source>
        <dbReference type="ARBA" id="ARBA00023136"/>
    </source>
</evidence>
<keyword evidence="11" id="KW-1185">Reference proteome</keyword>
<comment type="function">
    <text evidence="1 7">Required for growth under high-pressure and low-temperature conditions.</text>
</comment>
<accession>A0A319E8R5</accession>
<dbReference type="Gene3D" id="3.40.640.10">
    <property type="entry name" value="Type I PLP-dependent aspartate aminotransferase-like (Major domain)"/>
    <property type="match status" value="1"/>
</dbReference>
<feature type="region of interest" description="Disordered" evidence="8">
    <location>
        <begin position="782"/>
        <end position="882"/>
    </location>
</feature>
<feature type="compositionally biased region" description="Acidic residues" evidence="8">
    <location>
        <begin position="798"/>
        <end position="808"/>
    </location>
</feature>
<evidence type="ECO:0000256" key="8">
    <source>
        <dbReference type="SAM" id="MobiDB-lite"/>
    </source>
</evidence>
<evidence type="ECO:0000313" key="11">
    <source>
        <dbReference type="Proteomes" id="UP000248423"/>
    </source>
</evidence>
<proteinExistence type="inferred from homology"/>
<dbReference type="Proteomes" id="UP000248423">
    <property type="component" value="Unassembled WGS sequence"/>
</dbReference>
<dbReference type="OrthoDB" id="2108at2759"/>
<comment type="subcellular location">
    <subcellularLocation>
        <location evidence="7">Membrane</location>
        <topology evidence="7">Multi-pass membrane protein</topology>
    </subcellularLocation>
</comment>
<feature type="domain" description="Aminotransferase class I/classII large" evidence="9">
    <location>
        <begin position="104"/>
        <end position="443"/>
    </location>
</feature>
<evidence type="ECO:0000256" key="5">
    <source>
        <dbReference type="ARBA" id="ARBA00022989"/>
    </source>
</evidence>
<keyword evidence="10" id="KW-0808">Transferase</keyword>
<dbReference type="STRING" id="1448318.A0A319E8R5"/>
<reference evidence="10 11" key="1">
    <citation type="submission" date="2018-02" db="EMBL/GenBank/DDBJ databases">
        <title>The genomes of Aspergillus section Nigri reveals drivers in fungal speciation.</title>
        <authorList>
            <consortium name="DOE Joint Genome Institute"/>
            <person name="Vesth T.C."/>
            <person name="Nybo J."/>
            <person name="Theobald S."/>
            <person name="Brandl J."/>
            <person name="Frisvad J.C."/>
            <person name="Nielsen K.F."/>
            <person name="Lyhne E.K."/>
            <person name="Kogle M.E."/>
            <person name="Kuo A."/>
            <person name="Riley R."/>
            <person name="Clum A."/>
            <person name="Nolan M."/>
            <person name="Lipzen A."/>
            <person name="Salamov A."/>
            <person name="Henrissat B."/>
            <person name="Wiebenga A."/>
            <person name="De vries R.P."/>
            <person name="Grigoriev I.V."/>
            <person name="Mortensen U.H."/>
            <person name="Andersen M.R."/>
            <person name="Baker S.E."/>
        </authorList>
    </citation>
    <scope>NUCLEOTIDE SEQUENCE [LARGE SCALE GENOMIC DNA]</scope>
    <source>
        <strain evidence="10 11">CBS 121057</strain>
    </source>
</reference>
<name>A0A319E8R5_ASPSB</name>
<dbReference type="GO" id="GO:0008483">
    <property type="term" value="F:transaminase activity"/>
    <property type="evidence" value="ECO:0007669"/>
    <property type="project" value="UniProtKB-KW"/>
</dbReference>
<keyword evidence="10" id="KW-0032">Aminotransferase</keyword>
<keyword evidence="4 7" id="KW-0812">Transmembrane</keyword>
<dbReference type="AlphaFoldDB" id="A0A319E8R5"/>
<dbReference type="GO" id="GO:0016020">
    <property type="term" value="C:membrane"/>
    <property type="evidence" value="ECO:0007669"/>
    <property type="project" value="UniProtKB-SubCell"/>
</dbReference>
<gene>
    <name evidence="7" type="primary">DLT1</name>
    <name evidence="10" type="ORF">BO78DRAFT_407408</name>
</gene>
<feature type="transmembrane region" description="Helical" evidence="7">
    <location>
        <begin position="505"/>
        <end position="527"/>
    </location>
</feature>
<dbReference type="InterPro" id="IPR038869">
    <property type="entry name" value="DLT1"/>
</dbReference>
<dbReference type="Pfam" id="PF00155">
    <property type="entry name" value="Aminotran_1_2"/>
    <property type="match status" value="1"/>
</dbReference>
<evidence type="ECO:0000313" key="10">
    <source>
        <dbReference type="EMBL" id="PYI06476.1"/>
    </source>
</evidence>
<evidence type="ECO:0000256" key="4">
    <source>
        <dbReference type="ARBA" id="ARBA00022692"/>
    </source>
</evidence>
<evidence type="ECO:0000256" key="2">
    <source>
        <dbReference type="ARBA" id="ARBA00005550"/>
    </source>
</evidence>
<comment type="similarity">
    <text evidence="2 7">Belongs to the DLT1 family.</text>
</comment>
<dbReference type="EMBL" id="KZ826349">
    <property type="protein sequence ID" value="PYI06476.1"/>
    <property type="molecule type" value="Genomic_DNA"/>
</dbReference>
<dbReference type="InterPro" id="IPR015421">
    <property type="entry name" value="PyrdxlP-dep_Trfase_major"/>
</dbReference>
<feature type="transmembrane region" description="Helical" evidence="7">
    <location>
        <begin position="539"/>
        <end position="560"/>
    </location>
</feature>
<dbReference type="SUPFAM" id="SSF53383">
    <property type="entry name" value="PLP-dependent transferases"/>
    <property type="match status" value="1"/>
</dbReference>
<feature type="compositionally biased region" description="Polar residues" evidence="8">
    <location>
        <begin position="819"/>
        <end position="840"/>
    </location>
</feature>
<dbReference type="InterPro" id="IPR015424">
    <property type="entry name" value="PyrdxlP-dep_Trfase"/>
</dbReference>
<dbReference type="PANTHER" id="PTHR40021">
    <property type="entry name" value="DEFECT AT LOW TEMPERATURE PROTEIN 1"/>
    <property type="match status" value="1"/>
</dbReference>
<evidence type="ECO:0000256" key="3">
    <source>
        <dbReference type="ARBA" id="ARBA00021353"/>
    </source>
</evidence>
<feature type="compositionally biased region" description="Low complexity" evidence="8">
    <location>
        <begin position="870"/>
        <end position="882"/>
    </location>
</feature>
<keyword evidence="6 7" id="KW-0472">Membrane</keyword>
<keyword evidence="5 7" id="KW-1133">Transmembrane helix</keyword>
<dbReference type="CDD" id="cd00609">
    <property type="entry name" value="AAT_like"/>
    <property type="match status" value="1"/>
</dbReference>
<dbReference type="PANTHER" id="PTHR40021:SF1">
    <property type="entry name" value="DEFECT AT LOW TEMPERATURE PROTEIN 1"/>
    <property type="match status" value="1"/>
</dbReference>